<dbReference type="Proteomes" id="UP000596660">
    <property type="component" value="Unplaced"/>
</dbReference>
<dbReference type="PANTHER" id="PTHR31391">
    <property type="entry name" value="B3 DOMAIN-CONTAINING PROTEIN OS11G0197600-RELATED"/>
    <property type="match status" value="1"/>
</dbReference>
<dbReference type="Gene3D" id="2.40.330.10">
    <property type="entry name" value="DNA-binding pseudobarrel domain"/>
    <property type="match status" value="2"/>
</dbReference>
<keyword evidence="2" id="KW-0805">Transcription regulation</keyword>
<dbReference type="InterPro" id="IPR015300">
    <property type="entry name" value="DNA-bd_pseudobarrel_sf"/>
</dbReference>
<evidence type="ECO:0000313" key="7">
    <source>
        <dbReference type="EnsemblPlants" id="AUR62014922-RA:cds"/>
    </source>
</evidence>
<dbReference type="Pfam" id="PF02362">
    <property type="entry name" value="B3"/>
    <property type="match status" value="2"/>
</dbReference>
<sequence length="241" mass="27977">MKFSHGWEKFVSDHGIEVNDILVFHYAGDSSFKVSIFNGENCCEKEGSHFASNTSSSSQNVTCSSSLHFKRAGDNNGLEKTSRTRICYVFNQREPTEEEKERAVEKATRFMNTKRYTERENKIPSPPMLQITLRPTHVYRGFMLTLPKKWAIEHMVHGSQDVKLQVGDRSWIVGYRLTKSHNTVVHYFNPNWKRFVLDNNLEEHDSCVFELIQKGCLSVFNVYIFRAIDEIVPLTRSSFRP</sequence>
<reference evidence="7" key="1">
    <citation type="journal article" date="2017" name="Nature">
        <title>The genome of Chenopodium quinoa.</title>
        <authorList>
            <person name="Jarvis D.E."/>
            <person name="Ho Y.S."/>
            <person name="Lightfoot D.J."/>
            <person name="Schmoeckel S.M."/>
            <person name="Li B."/>
            <person name="Borm T.J.A."/>
            <person name="Ohyanagi H."/>
            <person name="Mineta K."/>
            <person name="Michell C.T."/>
            <person name="Saber N."/>
            <person name="Kharbatia N.M."/>
            <person name="Rupper R.R."/>
            <person name="Sharp A.R."/>
            <person name="Dally N."/>
            <person name="Boughton B.A."/>
            <person name="Woo Y.H."/>
            <person name="Gao G."/>
            <person name="Schijlen E.G.W.M."/>
            <person name="Guo X."/>
            <person name="Momin A.A."/>
            <person name="Negrao S."/>
            <person name="Al-Babili S."/>
            <person name="Gehring C."/>
            <person name="Roessner U."/>
            <person name="Jung C."/>
            <person name="Murphy K."/>
            <person name="Arold S.T."/>
            <person name="Gojobori T."/>
            <person name="van der Linden C.G."/>
            <person name="van Loo E.N."/>
            <person name="Jellen E.N."/>
            <person name="Maughan P.J."/>
            <person name="Tester M."/>
        </authorList>
    </citation>
    <scope>NUCLEOTIDE SEQUENCE [LARGE SCALE GENOMIC DNA]</scope>
    <source>
        <strain evidence="7">cv. PI 614886</strain>
    </source>
</reference>
<dbReference type="Gramene" id="AUR62014922-RA">
    <property type="protein sequence ID" value="AUR62014922-RA:cds"/>
    <property type="gene ID" value="AUR62014922"/>
</dbReference>
<dbReference type="GO" id="GO:0003677">
    <property type="term" value="F:DNA binding"/>
    <property type="evidence" value="ECO:0007669"/>
    <property type="project" value="UniProtKB-KW"/>
</dbReference>
<keyword evidence="3" id="KW-0238">DNA-binding</keyword>
<reference evidence="7" key="2">
    <citation type="submission" date="2021-03" db="UniProtKB">
        <authorList>
            <consortium name="EnsemblPlants"/>
        </authorList>
    </citation>
    <scope>IDENTIFICATION</scope>
</reference>
<organism evidence="7 8">
    <name type="scientific">Chenopodium quinoa</name>
    <name type="common">Quinoa</name>
    <dbReference type="NCBI Taxonomy" id="63459"/>
    <lineage>
        <taxon>Eukaryota</taxon>
        <taxon>Viridiplantae</taxon>
        <taxon>Streptophyta</taxon>
        <taxon>Embryophyta</taxon>
        <taxon>Tracheophyta</taxon>
        <taxon>Spermatophyta</taxon>
        <taxon>Magnoliopsida</taxon>
        <taxon>eudicotyledons</taxon>
        <taxon>Gunneridae</taxon>
        <taxon>Pentapetalae</taxon>
        <taxon>Caryophyllales</taxon>
        <taxon>Chenopodiaceae</taxon>
        <taxon>Chenopodioideae</taxon>
        <taxon>Atripliceae</taxon>
        <taxon>Chenopodium</taxon>
    </lineage>
</organism>
<keyword evidence="5" id="KW-0539">Nucleus</keyword>
<accession>A0A803LLS5</accession>
<dbReference type="AlphaFoldDB" id="A0A803LLS5"/>
<keyword evidence="8" id="KW-1185">Reference proteome</keyword>
<name>A0A803LLS5_CHEQI</name>
<dbReference type="PANTHER" id="PTHR31391:SF137">
    <property type="entry name" value="B3 DOMAIN-CONTAINING PROTEIN REM16-LIKE"/>
    <property type="match status" value="1"/>
</dbReference>
<dbReference type="GO" id="GO:0005634">
    <property type="term" value="C:nucleus"/>
    <property type="evidence" value="ECO:0007669"/>
    <property type="project" value="UniProtKB-SubCell"/>
</dbReference>
<dbReference type="SMART" id="SM01019">
    <property type="entry name" value="B3"/>
    <property type="match status" value="1"/>
</dbReference>
<proteinExistence type="predicted"/>
<dbReference type="EnsemblPlants" id="AUR62014922-RA">
    <property type="protein sequence ID" value="AUR62014922-RA:cds"/>
    <property type="gene ID" value="AUR62014922"/>
</dbReference>
<evidence type="ECO:0000256" key="3">
    <source>
        <dbReference type="ARBA" id="ARBA00023125"/>
    </source>
</evidence>
<feature type="domain" description="TF-B3" evidence="6">
    <location>
        <begin position="129"/>
        <end position="228"/>
    </location>
</feature>
<dbReference type="PROSITE" id="PS50863">
    <property type="entry name" value="B3"/>
    <property type="match status" value="2"/>
</dbReference>
<comment type="subcellular location">
    <subcellularLocation>
        <location evidence="1">Nucleus</location>
    </subcellularLocation>
</comment>
<keyword evidence="4" id="KW-0804">Transcription</keyword>
<dbReference type="InterPro" id="IPR003340">
    <property type="entry name" value="B3_DNA-bd"/>
</dbReference>
<dbReference type="InterPro" id="IPR044837">
    <property type="entry name" value="REM16-like"/>
</dbReference>
<evidence type="ECO:0000259" key="6">
    <source>
        <dbReference type="PROSITE" id="PS50863"/>
    </source>
</evidence>
<dbReference type="OMA" id="HIFRTRC"/>
<dbReference type="CDD" id="cd10017">
    <property type="entry name" value="B3_DNA"/>
    <property type="match status" value="2"/>
</dbReference>
<dbReference type="SUPFAM" id="SSF101936">
    <property type="entry name" value="DNA-binding pseudobarrel domain"/>
    <property type="match status" value="2"/>
</dbReference>
<feature type="domain" description="TF-B3" evidence="6">
    <location>
        <begin position="1"/>
        <end position="40"/>
    </location>
</feature>
<evidence type="ECO:0000313" key="8">
    <source>
        <dbReference type="Proteomes" id="UP000596660"/>
    </source>
</evidence>
<evidence type="ECO:0000256" key="4">
    <source>
        <dbReference type="ARBA" id="ARBA00023163"/>
    </source>
</evidence>
<evidence type="ECO:0000256" key="2">
    <source>
        <dbReference type="ARBA" id="ARBA00023015"/>
    </source>
</evidence>
<evidence type="ECO:0000256" key="5">
    <source>
        <dbReference type="ARBA" id="ARBA00023242"/>
    </source>
</evidence>
<protein>
    <recommendedName>
        <fullName evidence="6">TF-B3 domain-containing protein</fullName>
    </recommendedName>
</protein>
<evidence type="ECO:0000256" key="1">
    <source>
        <dbReference type="ARBA" id="ARBA00004123"/>
    </source>
</evidence>